<reference evidence="1" key="2">
    <citation type="journal article" date="2022" name="New Phytol.">
        <title>Evolutionary transition to the ectomycorrhizal habit in the genomes of a hyperdiverse lineage of mushroom-forming fungi.</title>
        <authorList>
            <person name="Looney B."/>
            <person name="Miyauchi S."/>
            <person name="Morin E."/>
            <person name="Drula E."/>
            <person name="Courty P.E."/>
            <person name="Kohler A."/>
            <person name="Kuo A."/>
            <person name="LaButti K."/>
            <person name="Pangilinan J."/>
            <person name="Lipzen A."/>
            <person name="Riley R."/>
            <person name="Andreopoulos W."/>
            <person name="He G."/>
            <person name="Johnson J."/>
            <person name="Nolan M."/>
            <person name="Tritt A."/>
            <person name="Barry K.W."/>
            <person name="Grigoriev I.V."/>
            <person name="Nagy L.G."/>
            <person name="Hibbett D."/>
            <person name="Henrissat B."/>
            <person name="Matheny P.B."/>
            <person name="Labbe J."/>
            <person name="Martin F.M."/>
        </authorList>
    </citation>
    <scope>NUCLEOTIDE SEQUENCE</scope>
    <source>
        <strain evidence="1">HHB10654</strain>
    </source>
</reference>
<gene>
    <name evidence="1" type="ORF">BV25DRAFT_519666</name>
</gene>
<evidence type="ECO:0000313" key="1">
    <source>
        <dbReference type="EMBL" id="KAI0068088.1"/>
    </source>
</evidence>
<evidence type="ECO:0000313" key="2">
    <source>
        <dbReference type="Proteomes" id="UP000814140"/>
    </source>
</evidence>
<comment type="caution">
    <text evidence="1">The sequence shown here is derived from an EMBL/GenBank/DDBJ whole genome shotgun (WGS) entry which is preliminary data.</text>
</comment>
<proteinExistence type="predicted"/>
<accession>A0ACB8TI14</accession>
<dbReference type="Proteomes" id="UP000814140">
    <property type="component" value="Unassembled WGS sequence"/>
</dbReference>
<keyword evidence="2" id="KW-1185">Reference proteome</keyword>
<sequence length="205" mass="22189">MSINGMQLKYLKYACRSRLPDWDGQREHDERPSTTAATSLRPHSARRPAATQIICPPVGALSRGPQGLCDKSCQCTGHARIHPSPGSYDGPSQVSIMPCAIMTPSRLSGRRVELPGAAVALPYGCLILGEFKRGSPSSTDRTSCLQDPISSYMPLQLAFAIPSSALYFWPSDGPRRPLSSGSLAPEPSHTLHVRPQLAPVPRSFR</sequence>
<dbReference type="EMBL" id="MU277188">
    <property type="protein sequence ID" value="KAI0068088.1"/>
    <property type="molecule type" value="Genomic_DNA"/>
</dbReference>
<reference evidence="1" key="1">
    <citation type="submission" date="2021-03" db="EMBL/GenBank/DDBJ databases">
        <authorList>
            <consortium name="DOE Joint Genome Institute"/>
            <person name="Ahrendt S."/>
            <person name="Looney B.P."/>
            <person name="Miyauchi S."/>
            <person name="Morin E."/>
            <person name="Drula E."/>
            <person name="Courty P.E."/>
            <person name="Chicoki N."/>
            <person name="Fauchery L."/>
            <person name="Kohler A."/>
            <person name="Kuo A."/>
            <person name="Labutti K."/>
            <person name="Pangilinan J."/>
            <person name="Lipzen A."/>
            <person name="Riley R."/>
            <person name="Andreopoulos W."/>
            <person name="He G."/>
            <person name="Johnson J."/>
            <person name="Barry K.W."/>
            <person name="Grigoriev I.V."/>
            <person name="Nagy L."/>
            <person name="Hibbett D."/>
            <person name="Henrissat B."/>
            <person name="Matheny P.B."/>
            <person name="Labbe J."/>
            <person name="Martin F."/>
        </authorList>
    </citation>
    <scope>NUCLEOTIDE SEQUENCE</scope>
    <source>
        <strain evidence="1">HHB10654</strain>
    </source>
</reference>
<name>A0ACB8TI14_9AGAM</name>
<protein>
    <submittedName>
        <fullName evidence="1">Uncharacterized protein</fullName>
    </submittedName>
</protein>
<organism evidence="1 2">
    <name type="scientific">Artomyces pyxidatus</name>
    <dbReference type="NCBI Taxonomy" id="48021"/>
    <lineage>
        <taxon>Eukaryota</taxon>
        <taxon>Fungi</taxon>
        <taxon>Dikarya</taxon>
        <taxon>Basidiomycota</taxon>
        <taxon>Agaricomycotina</taxon>
        <taxon>Agaricomycetes</taxon>
        <taxon>Russulales</taxon>
        <taxon>Auriscalpiaceae</taxon>
        <taxon>Artomyces</taxon>
    </lineage>
</organism>